<dbReference type="RefSeq" id="XP_035679194.1">
    <property type="nucleotide sequence ID" value="XM_035823301.1"/>
</dbReference>
<feature type="domain" description="EGF-like" evidence="22">
    <location>
        <begin position="1385"/>
        <end position="1421"/>
    </location>
</feature>
<feature type="domain" description="EGF-like" evidence="22">
    <location>
        <begin position="1348"/>
        <end position="1383"/>
    </location>
</feature>
<sequence>MATYLARQSVLVTCVFLLHVFHRTPVVAQTATDIADDLNTNLLTPYLSTPGQKVDLVFVADQSAFSEDKVSTGFLFMINFVKEILSGFTVDSDHARVSLITYSAEASVRINDLDSRYETKCAVFGRLDEVRVEVPQHRGLTATTDALRQAKQVLLESRSDAKKAVILITDSYSTIGVPPAVASAEIRSLRWAGWDSSLGPQLQVFAVGVNGADEAELESVASSSPTNVFSIDSFSTLRQVSKFIHKVPENSTWEVTSRRHCGRCDISASCACDTGLGQYHCVCNPGYHGDGTTCQACPVDTYKDSMGPGTCTACPGNTSTALANGATSAEDCAELLCPVLPPVDHATSFHIYSPANEAQVNTFTTCKNTPGDFCYFQCDVGFSTSDDTRLYCEGTRWNHGPPTCEVVDCPRINATEGMTVTYDHSTYGDYTYGTVANITCADGYRTYGSTERTCAEDGDWNGTTTQCQPTQCPSLVPPAYGQISPSTCSSEKSDYRTVCTYGCNDGFQLVGPANRTCQSNDQWTDSDVTSTCNDVEPPTIVCPSERTLYSDDGNKKTFYWNNEEPGISDNSGSYNSYTVVPAYSNPNDFLVGIHTLTYRVTDAAGNEASCERRLIVEASQPPSLEFCPDNVTTTITVTATTGALNWTDPVYLDADNNSVSIECDRTKGESASLGTHNIHCNAQGYTAVNLCSFQVVLKAPECNIPADPLHGSSSCTATSTHQERCTVSCDAGYEFAERPESQYLCSYSGVWTPEPNWPNCATQAYTGFATSTNTVQYDLAADNCNDTVLEAIRSSFNSSFFAMDVVQTECANNECSLPEINVTCDTARRRRDIAEKSRMSARRQLKQSTHSRKSEFQDKAGLNEVESGRNKRATNFVVTIVFIIRVEVVVPAGGTVSSSDQSNLIDIQDELYFGIDDAVTDGSFDITISIAGVILICEVQDDSYDAGDPVLDNTCGSGQISRQPSDFEAYCVNCPVGTYKSGDSCVLCPHGQYQDQEAQQECLSCPDGTDTIRMGAVNITECRKFCSPGNYSSTGLEDCTPCEVGSYQPNEKSTSCEQCSNGMSTEAEGSTSEDDCKVVCPAGSLSNSSTGVVPCNICPEDTYQPETGQTECVPCPAGFETDASGATSESACKAHRLYVLTITLVITYNLDLERYNENFVKMFEATGLPGEMTIIETGTESTSASRLTTCTADYAVSPSEAWPSEATIREAFRTQLGTGRMGDEPASLDSFSCSVKDPCSPDPCNNGTCLSSIRDYKCTCTPGFTGTNCETDIDECTSNPCQHSSTCQDGIDMFTCHCAPGYTGTNCETDINDCSPSPCENGASCIDAVNAYSCYCMVGYSGTNCSVNIDDCASSPCQYGTCQDLVADYSCTCSAGYAGKDCEIDIDECQSQPCQNGGNCTDLVNAYSCSCAAGFEGDHCEVDIDECASDPCDNGGTCDDEENGYSCLCAVGFIGTNCEQNPSPDYDFDMDGSSTSYAIAGNIPDLSAFTLSFWMKTSDEIKFGTPVSCVRDTWEDPSDNLLTLTDYGSFDLYVNGEVAYTTVAANNGEWTHVCVTWQSSDGSWQVFLNGNLANSGTGLAIGQVIQGGGTFVLGQESNPSGNTTPDTRKAFDGQLSRLNLYSTVLSAADINAQAQGCSNDLGTLRGWTDFLGQVGTTAVQDSPSYCQDVDECKEEDICSSYELCLNTVGAYNCTCAPGYTGQTCSHLINFCDSLPCQNGGQCHPLVNDYRCSCTDGWGGKDCSQPASFCELNPCKNDGKCVSSAAGYICECASNQFDPDRHCESKDLCASIQCENGGTCNSSDGSCTCASGFEGVYCGLTNYDPCRENPCLNDGTCEVNEDGYTCHCASGDEKYCEEPDACSNNPCQNDGVCARNGTTFICGCKEGTEGNLCERIIDYCAPNPCQNDATCVSRDFEGPDCTCRDGFTGPYCENSIDVCTYNQRQNLCQNGGTAEENGTTCVCQCPEDTSVCEDMGLYGGFTATCGCSKCYDDGDDDDDGGEDLYCSPDSGRCVVNEEGQSECQCDRGYNGKHCLRQDDQVEFCITSITIDERYRDMESLPDATKENMGSFLANKSRDTYTYNYYEPWRINASYKTIREGAEGKAVVELAMTFMVPPKHTGEYNVPNLTRVLTSREELGGFNVVSVEMDHECADPDSHTDKLHIVYIAVGCLGGLAVLSIVAALAWYLKKKKTGLYSRPSSRIGPSPPPSEHTYEDIAPYKNQKYIDRQKTVDWLARMDPYARPQYENEDQQSERPSTSMSDRPRFENESEGGSSVDLRRGISPMSDVVQPGGRSMDPTRPLYPNLRDSVTPSDIKMKRLDPQYW</sequence>
<dbReference type="SMART" id="SM00032">
    <property type="entry name" value="CCP"/>
    <property type="match status" value="4"/>
</dbReference>
<dbReference type="SMART" id="SM00179">
    <property type="entry name" value="EGF_CA"/>
    <property type="match status" value="13"/>
</dbReference>
<dbReference type="PROSITE" id="PS00010">
    <property type="entry name" value="ASX_HYDROXYL"/>
    <property type="match status" value="6"/>
</dbReference>
<dbReference type="GO" id="GO:0007157">
    <property type="term" value="P:heterophilic cell-cell adhesion via plasma membrane cell adhesion molecules"/>
    <property type="evidence" value="ECO:0000318"/>
    <property type="project" value="GO_Central"/>
</dbReference>
<dbReference type="PANTHER" id="PTHR24040">
    <property type="entry name" value="LAMININ G-LIKE DOMAIN-CONTAINING PROTEIN"/>
    <property type="match status" value="1"/>
</dbReference>
<dbReference type="InterPro" id="IPR013320">
    <property type="entry name" value="ConA-like_dom_sf"/>
</dbReference>
<dbReference type="GO" id="GO:0030182">
    <property type="term" value="P:neuron differentiation"/>
    <property type="evidence" value="ECO:0007669"/>
    <property type="project" value="UniProtKB-ARBA"/>
</dbReference>
<dbReference type="Pfam" id="PF00084">
    <property type="entry name" value="Sushi"/>
    <property type="match status" value="4"/>
</dbReference>
<dbReference type="GeneID" id="118417662"/>
<keyword evidence="14 16" id="KW-1015">Disulfide bond</keyword>
<feature type="compositionally biased region" description="Basic residues" evidence="19">
    <location>
        <begin position="839"/>
        <end position="851"/>
    </location>
</feature>
<evidence type="ECO:0000256" key="14">
    <source>
        <dbReference type="ARBA" id="ARBA00023157"/>
    </source>
</evidence>
<dbReference type="SMART" id="SM00181">
    <property type="entry name" value="EGF"/>
    <property type="match status" value="15"/>
</dbReference>
<dbReference type="Pfam" id="PF07699">
    <property type="entry name" value="Ephrin_rec_like"/>
    <property type="match status" value="4"/>
</dbReference>
<evidence type="ECO:0000256" key="1">
    <source>
        <dbReference type="ARBA" id="ARBA00004247"/>
    </source>
</evidence>
<dbReference type="FunFam" id="2.10.25.10:FF:000472">
    <property type="entry name" value="Uncharacterized protein, isoform A"/>
    <property type="match status" value="1"/>
</dbReference>
<feature type="domain" description="EGF-like" evidence="22">
    <location>
        <begin position="1996"/>
        <end position="2034"/>
    </location>
</feature>
<feature type="domain" description="Sushi" evidence="25">
    <location>
        <begin position="700"/>
        <end position="762"/>
    </location>
</feature>
<evidence type="ECO:0000256" key="17">
    <source>
        <dbReference type="PROSITE-ProRule" id="PRU00302"/>
    </source>
</evidence>
<keyword evidence="11" id="KW-0221">Differentiation</keyword>
<dbReference type="Gene3D" id="2.60.120.200">
    <property type="match status" value="1"/>
</dbReference>
<keyword evidence="17" id="KW-0768">Sushi</keyword>
<reference evidence="29" key="2">
    <citation type="submission" date="2025-08" db="UniProtKB">
        <authorList>
            <consortium name="RefSeq"/>
        </authorList>
    </citation>
    <scope>IDENTIFICATION</scope>
    <source>
        <strain evidence="29">S238N-H82</strain>
        <tissue evidence="29">Testes</tissue>
    </source>
</reference>
<proteinExistence type="predicted"/>
<evidence type="ECO:0000256" key="5">
    <source>
        <dbReference type="ARBA" id="ARBA00022525"/>
    </source>
</evidence>
<keyword evidence="4" id="KW-1003">Cell membrane</keyword>
<dbReference type="PROSITE" id="PS50234">
    <property type="entry name" value="VWFA"/>
    <property type="match status" value="1"/>
</dbReference>
<evidence type="ECO:0000313" key="28">
    <source>
        <dbReference type="Proteomes" id="UP000001554"/>
    </source>
</evidence>
<dbReference type="Pfam" id="PF07645">
    <property type="entry name" value="EGF_CA"/>
    <property type="match status" value="1"/>
</dbReference>
<dbReference type="InterPro" id="IPR049883">
    <property type="entry name" value="NOTCH1_EGF-like"/>
</dbReference>
<dbReference type="GO" id="GO:0051093">
    <property type="term" value="P:negative regulation of developmental process"/>
    <property type="evidence" value="ECO:0007669"/>
    <property type="project" value="UniProtKB-ARBA"/>
</dbReference>
<evidence type="ECO:0000256" key="12">
    <source>
        <dbReference type="ARBA" id="ARBA00022989"/>
    </source>
</evidence>
<feature type="disulfide bond" evidence="16">
    <location>
        <begin position="1298"/>
        <end position="1307"/>
    </location>
</feature>
<dbReference type="Pfam" id="PF00354">
    <property type="entry name" value="Pentaxin"/>
    <property type="match status" value="1"/>
</dbReference>
<evidence type="ECO:0000256" key="19">
    <source>
        <dbReference type="SAM" id="MobiDB-lite"/>
    </source>
</evidence>
<feature type="region of interest" description="Disordered" evidence="19">
    <location>
        <begin position="835"/>
        <end position="860"/>
    </location>
</feature>
<dbReference type="GO" id="GO:0048592">
    <property type="term" value="P:eye morphogenesis"/>
    <property type="evidence" value="ECO:0007669"/>
    <property type="project" value="UniProtKB-ARBA"/>
</dbReference>
<feature type="domain" description="EGF-like" evidence="22">
    <location>
        <begin position="1235"/>
        <end position="1270"/>
    </location>
</feature>
<dbReference type="GO" id="GO:0005886">
    <property type="term" value="C:plasma membrane"/>
    <property type="evidence" value="ECO:0000318"/>
    <property type="project" value="GO_Central"/>
</dbReference>
<feature type="transmembrane region" description="Helical" evidence="20">
    <location>
        <begin position="2163"/>
        <end position="2187"/>
    </location>
</feature>
<dbReference type="SMART" id="SM00159">
    <property type="entry name" value="PTX"/>
    <property type="match status" value="1"/>
</dbReference>
<name>A0A9J7LAF8_BRAFL</name>
<evidence type="ECO:0000259" key="22">
    <source>
        <dbReference type="PROSITE" id="PS50026"/>
    </source>
</evidence>
<feature type="domain" description="EGF-like" evidence="22">
    <location>
        <begin position="1857"/>
        <end position="1893"/>
    </location>
</feature>
<evidence type="ECO:0000313" key="29">
    <source>
        <dbReference type="RefSeq" id="XP_035679194.1"/>
    </source>
</evidence>
<comment type="caution">
    <text evidence="16">Lacks conserved residue(s) required for the propagation of feature annotation.</text>
</comment>
<evidence type="ECO:0000259" key="26">
    <source>
        <dbReference type="PROSITE" id="PS50966"/>
    </source>
</evidence>
<keyword evidence="3" id="KW-0217">Developmental protein</keyword>
<organism evidence="28 29">
    <name type="scientific">Branchiostoma floridae</name>
    <name type="common">Florida lancelet</name>
    <name type="synonym">Amphioxus</name>
    <dbReference type="NCBI Taxonomy" id="7739"/>
    <lineage>
        <taxon>Eukaryota</taxon>
        <taxon>Metazoa</taxon>
        <taxon>Chordata</taxon>
        <taxon>Cephalochordata</taxon>
        <taxon>Leptocardii</taxon>
        <taxon>Amphioxiformes</taxon>
        <taxon>Branchiostomatidae</taxon>
        <taxon>Branchiostoma</taxon>
    </lineage>
</organism>
<dbReference type="OrthoDB" id="6515930at2759"/>
<dbReference type="InterPro" id="IPR036465">
    <property type="entry name" value="vWFA_dom_sf"/>
</dbReference>
<dbReference type="GO" id="GO:0016324">
    <property type="term" value="C:apical plasma membrane"/>
    <property type="evidence" value="ECO:0007669"/>
    <property type="project" value="UniProtKB-SubCell"/>
</dbReference>
<dbReference type="SUPFAM" id="SSF57184">
    <property type="entry name" value="Growth factor receptor domain"/>
    <property type="match status" value="2"/>
</dbReference>
<dbReference type="SMART" id="SM01411">
    <property type="entry name" value="Ephrin_rec_like"/>
    <property type="match status" value="4"/>
</dbReference>
<protein>
    <submittedName>
        <fullName evidence="29">Sushi, von Willebrand factor type A, EGF and pentraxin domain-containing protein 1-like isoform X1</fullName>
    </submittedName>
</protein>
<evidence type="ECO:0000259" key="25">
    <source>
        <dbReference type="PROSITE" id="PS50923"/>
    </source>
</evidence>
<dbReference type="InterPro" id="IPR001759">
    <property type="entry name" value="PTX_dom"/>
</dbReference>
<evidence type="ECO:0000259" key="27">
    <source>
        <dbReference type="PROSITE" id="PS51828"/>
    </source>
</evidence>
<feature type="disulfide bond" evidence="16">
    <location>
        <begin position="2024"/>
        <end position="2033"/>
    </location>
</feature>
<feature type="domain" description="VWFA" evidence="23">
    <location>
        <begin position="55"/>
        <end position="247"/>
    </location>
</feature>
<feature type="domain" description="Sushi" evidence="25">
    <location>
        <begin position="335"/>
        <end position="406"/>
    </location>
</feature>
<dbReference type="PANTHER" id="PTHR24040:SF13">
    <property type="entry name" value="FIBROPELLIN-1"/>
    <property type="match status" value="1"/>
</dbReference>
<evidence type="ECO:0000256" key="21">
    <source>
        <dbReference type="SAM" id="SignalP"/>
    </source>
</evidence>
<dbReference type="GO" id="GO:0051241">
    <property type="term" value="P:negative regulation of multicellular organismal process"/>
    <property type="evidence" value="ECO:0007669"/>
    <property type="project" value="UniProtKB-ARBA"/>
</dbReference>
<dbReference type="Gene3D" id="2.10.25.10">
    <property type="entry name" value="Laminin"/>
    <property type="match status" value="12"/>
</dbReference>
<dbReference type="InterPro" id="IPR001881">
    <property type="entry name" value="EGF-like_Ca-bd_dom"/>
</dbReference>
<dbReference type="InterPro" id="IPR002035">
    <property type="entry name" value="VWF_A"/>
</dbReference>
<dbReference type="SUPFAM" id="SSF57196">
    <property type="entry name" value="EGF/Laminin"/>
    <property type="match status" value="7"/>
</dbReference>
<keyword evidence="9 21" id="KW-0732">Signal</keyword>
<feature type="domain" description="EGF-like" evidence="22">
    <location>
        <begin position="1745"/>
        <end position="1783"/>
    </location>
</feature>
<evidence type="ECO:0000256" key="20">
    <source>
        <dbReference type="SAM" id="Phobius"/>
    </source>
</evidence>
<keyword evidence="6 16" id="KW-0245">EGF-like domain</keyword>
<keyword evidence="12 20" id="KW-1133">Transmembrane helix</keyword>
<dbReference type="CDD" id="cd01450">
    <property type="entry name" value="vWFA_subfamily_ECM"/>
    <property type="match status" value="1"/>
</dbReference>
<evidence type="ECO:0000256" key="2">
    <source>
        <dbReference type="ARBA" id="ARBA00004613"/>
    </source>
</evidence>
<evidence type="ECO:0000259" key="23">
    <source>
        <dbReference type="PROSITE" id="PS50234"/>
    </source>
</evidence>
<dbReference type="FunFam" id="2.10.50.10:FF:000018">
    <property type="entry name" value="Sushi, von Willebrand factor type A, EGF and pentraxin domain-containing 1"/>
    <property type="match status" value="1"/>
</dbReference>
<dbReference type="InterPro" id="IPR051145">
    <property type="entry name" value="GAS-SHBG-PROS"/>
</dbReference>
<keyword evidence="18" id="KW-0863">Zinc-finger</keyword>
<feature type="disulfide bond" evidence="16">
    <location>
        <begin position="1449"/>
        <end position="1458"/>
    </location>
</feature>
<dbReference type="InterPro" id="IPR018097">
    <property type="entry name" value="EGF_Ca-bd_CS"/>
</dbReference>
<dbReference type="SUPFAM" id="SSF57535">
    <property type="entry name" value="Complement control module/SCR domain"/>
    <property type="match status" value="4"/>
</dbReference>
<feature type="disulfide bond" evidence="16">
    <location>
        <begin position="1733"/>
        <end position="1742"/>
    </location>
</feature>
<dbReference type="SMART" id="SM00327">
    <property type="entry name" value="VWA"/>
    <property type="match status" value="1"/>
</dbReference>
<dbReference type="PROSITE" id="PS50923">
    <property type="entry name" value="SUSHI"/>
    <property type="match status" value="4"/>
</dbReference>
<keyword evidence="18" id="KW-0479">Metal-binding</keyword>
<dbReference type="PROSITE" id="PS50966">
    <property type="entry name" value="ZF_SWIM"/>
    <property type="match status" value="1"/>
</dbReference>
<dbReference type="GO" id="GO:0045197">
    <property type="term" value="P:establishment or maintenance of epithelial cell apical/basal polarity"/>
    <property type="evidence" value="ECO:0000318"/>
    <property type="project" value="GO_Central"/>
</dbReference>
<dbReference type="GO" id="GO:0032991">
    <property type="term" value="C:protein-containing complex"/>
    <property type="evidence" value="ECO:0000318"/>
    <property type="project" value="GO_Central"/>
</dbReference>
<dbReference type="PRINTS" id="PR00895">
    <property type="entry name" value="PENTAXIN"/>
</dbReference>
<dbReference type="KEGG" id="bfo:118417662"/>
<dbReference type="GO" id="GO:0080090">
    <property type="term" value="P:regulation of primary metabolic process"/>
    <property type="evidence" value="ECO:0007669"/>
    <property type="project" value="UniProtKB-ARBA"/>
</dbReference>
<feature type="disulfide bond" evidence="16">
    <location>
        <begin position="1239"/>
        <end position="1249"/>
    </location>
</feature>
<feature type="disulfide bond" evidence="16">
    <location>
        <begin position="2005"/>
        <end position="2022"/>
    </location>
</feature>
<evidence type="ECO:0000256" key="16">
    <source>
        <dbReference type="PROSITE-ProRule" id="PRU00076"/>
    </source>
</evidence>
<comment type="subcellular location">
    <subcellularLocation>
        <location evidence="1">Apical cell membrane</location>
        <topology evidence="1">Single-pass type I membrane protein</topology>
    </subcellularLocation>
    <subcellularLocation>
        <location evidence="2">Secreted</location>
    </subcellularLocation>
</comment>
<keyword evidence="13 20" id="KW-0472">Membrane</keyword>
<dbReference type="GO" id="GO:0008270">
    <property type="term" value="F:zinc ion binding"/>
    <property type="evidence" value="ECO:0007669"/>
    <property type="project" value="UniProtKB-KW"/>
</dbReference>
<dbReference type="FunFam" id="2.10.25.10:FF:000565">
    <property type="entry name" value="Predicted protein"/>
    <property type="match status" value="1"/>
</dbReference>
<feature type="region of interest" description="Disordered" evidence="19">
    <location>
        <begin position="2195"/>
        <end position="2221"/>
    </location>
</feature>
<feature type="disulfide bond" evidence="16">
    <location>
        <begin position="1260"/>
        <end position="1269"/>
    </location>
</feature>
<dbReference type="InterPro" id="IPR030476">
    <property type="entry name" value="Pentaxin_CS"/>
</dbReference>
<feature type="disulfide bond" evidence="17">
    <location>
        <begin position="440"/>
        <end position="467"/>
    </location>
</feature>
<feature type="disulfide bond" evidence="16">
    <location>
        <begin position="1922"/>
        <end position="1931"/>
    </location>
</feature>
<evidence type="ECO:0000256" key="10">
    <source>
        <dbReference type="ARBA" id="ARBA00022737"/>
    </source>
</evidence>
<feature type="domain" description="EGF-like" evidence="22">
    <location>
        <begin position="1423"/>
        <end position="1459"/>
    </location>
</feature>
<keyword evidence="8 20" id="KW-0812">Transmembrane</keyword>
<dbReference type="Proteomes" id="UP000001554">
    <property type="component" value="Chromosome 6"/>
</dbReference>
<feature type="disulfide bond" evidence="16">
    <location>
        <begin position="1883"/>
        <end position="1892"/>
    </location>
</feature>
<dbReference type="InterPro" id="IPR000436">
    <property type="entry name" value="Sushi_SCR_CCP_dom"/>
</dbReference>
<dbReference type="Gene3D" id="3.40.50.410">
    <property type="entry name" value="von Willebrand factor, type A domain"/>
    <property type="match status" value="1"/>
</dbReference>
<dbReference type="GO" id="GO:0008593">
    <property type="term" value="P:regulation of Notch signaling pathway"/>
    <property type="evidence" value="ECO:0007669"/>
    <property type="project" value="UniProtKB-ARBA"/>
</dbReference>
<dbReference type="PROSITE" id="PS01186">
    <property type="entry name" value="EGF_2"/>
    <property type="match status" value="12"/>
</dbReference>
<dbReference type="InterPro" id="IPR011641">
    <property type="entry name" value="Tyr-kin_ephrin_A/B_rcpt-like"/>
</dbReference>
<dbReference type="GO" id="GO:0005509">
    <property type="term" value="F:calcium ion binding"/>
    <property type="evidence" value="ECO:0007669"/>
    <property type="project" value="InterPro"/>
</dbReference>
<dbReference type="GO" id="GO:0060255">
    <property type="term" value="P:regulation of macromolecule metabolic process"/>
    <property type="evidence" value="ECO:0007669"/>
    <property type="project" value="UniProtKB-ARBA"/>
</dbReference>
<evidence type="ECO:0000256" key="6">
    <source>
        <dbReference type="ARBA" id="ARBA00022536"/>
    </source>
</evidence>
<keyword evidence="7" id="KW-0597">Phosphoprotein</keyword>
<accession>A0A9J7LAF8</accession>
<dbReference type="Pfam" id="PF00092">
    <property type="entry name" value="VWA"/>
    <property type="match status" value="1"/>
</dbReference>
<feature type="domain" description="EGF-like" evidence="22">
    <location>
        <begin position="1895"/>
        <end position="1932"/>
    </location>
</feature>
<dbReference type="Gene3D" id="2.10.70.10">
    <property type="entry name" value="Complement Module, domain 1"/>
    <property type="match status" value="4"/>
</dbReference>
<feature type="domain" description="EGF-like" evidence="22">
    <location>
        <begin position="1821"/>
        <end position="1856"/>
    </location>
</feature>
<feature type="disulfide bond" evidence="16">
    <location>
        <begin position="1808"/>
        <end position="1817"/>
    </location>
</feature>
<evidence type="ECO:0000259" key="24">
    <source>
        <dbReference type="PROSITE" id="PS50825"/>
    </source>
</evidence>
<dbReference type="CDD" id="cd00033">
    <property type="entry name" value="CCP"/>
    <property type="match status" value="3"/>
</dbReference>
<evidence type="ECO:0000256" key="7">
    <source>
        <dbReference type="ARBA" id="ARBA00022553"/>
    </source>
</evidence>
<feature type="domain" description="HYR" evidence="24">
    <location>
        <begin position="533"/>
        <end position="618"/>
    </location>
</feature>
<dbReference type="InterPro" id="IPR003410">
    <property type="entry name" value="HYR_dom"/>
</dbReference>
<feature type="compositionally biased region" description="Basic and acidic residues" evidence="19">
    <location>
        <begin position="2314"/>
        <end position="2324"/>
    </location>
</feature>
<dbReference type="FunFam" id="2.10.25.10:FF:000520">
    <property type="entry name" value="Predicted protein"/>
    <property type="match status" value="1"/>
</dbReference>
<evidence type="ECO:0000256" key="3">
    <source>
        <dbReference type="ARBA" id="ARBA00022473"/>
    </source>
</evidence>
<keyword evidence="10" id="KW-0677">Repeat</keyword>
<dbReference type="PROSITE" id="PS51828">
    <property type="entry name" value="PTX_2"/>
    <property type="match status" value="1"/>
</dbReference>
<feature type="chain" id="PRO_5039937184" evidence="21">
    <location>
        <begin position="29"/>
        <end position="2324"/>
    </location>
</feature>
<feature type="domain" description="Sushi" evidence="25">
    <location>
        <begin position="470"/>
        <end position="534"/>
    </location>
</feature>
<reference evidence="28" key="1">
    <citation type="journal article" date="2020" name="Nat. Ecol. Evol.">
        <title>Deeply conserved synteny resolves early events in vertebrate evolution.</title>
        <authorList>
            <person name="Simakov O."/>
            <person name="Marletaz F."/>
            <person name="Yue J.X."/>
            <person name="O'Connell B."/>
            <person name="Jenkins J."/>
            <person name="Brandt A."/>
            <person name="Calef R."/>
            <person name="Tung C.H."/>
            <person name="Huang T.K."/>
            <person name="Schmutz J."/>
            <person name="Satoh N."/>
            <person name="Yu J.K."/>
            <person name="Putnam N.H."/>
            <person name="Green R.E."/>
            <person name="Rokhsar D.S."/>
        </authorList>
    </citation>
    <scope>NUCLEOTIDE SEQUENCE [LARGE SCALE GENOMIC DNA]</scope>
    <source>
        <strain evidence="28">S238N-H82</strain>
    </source>
</reference>
<feature type="domain" description="Sushi" evidence="25">
    <location>
        <begin position="407"/>
        <end position="469"/>
    </location>
</feature>
<dbReference type="PROSITE" id="PS50825">
    <property type="entry name" value="HYR"/>
    <property type="match status" value="1"/>
</dbReference>
<gene>
    <name evidence="29" type="primary">LOC118417662</name>
</gene>
<evidence type="ECO:0000256" key="13">
    <source>
        <dbReference type="ARBA" id="ARBA00023136"/>
    </source>
</evidence>
<dbReference type="InterPro" id="IPR007527">
    <property type="entry name" value="Znf_SWIM"/>
</dbReference>
<evidence type="ECO:0000256" key="4">
    <source>
        <dbReference type="ARBA" id="ARBA00022475"/>
    </source>
</evidence>
<dbReference type="InterPro" id="IPR035976">
    <property type="entry name" value="Sushi/SCR/CCP_sf"/>
</dbReference>
<dbReference type="SUPFAM" id="SSF49899">
    <property type="entry name" value="Concanavalin A-like lectins/glucanases"/>
    <property type="match status" value="1"/>
</dbReference>
<feature type="domain" description="EGF-like" evidence="22">
    <location>
        <begin position="1784"/>
        <end position="1818"/>
    </location>
</feature>
<dbReference type="GO" id="GO:0048468">
    <property type="term" value="P:cell development"/>
    <property type="evidence" value="ECO:0007669"/>
    <property type="project" value="UniProtKB-ARBA"/>
</dbReference>
<feature type="domain" description="SWIM-type" evidence="26">
    <location>
        <begin position="1681"/>
        <end position="1715"/>
    </location>
</feature>
<feature type="signal peptide" evidence="21">
    <location>
        <begin position="1"/>
        <end position="28"/>
    </location>
</feature>
<keyword evidence="15" id="KW-0325">Glycoprotein</keyword>
<dbReference type="Gene3D" id="2.10.50.10">
    <property type="entry name" value="Tumor Necrosis Factor Receptor, subunit A, domain 2"/>
    <property type="match status" value="4"/>
</dbReference>
<dbReference type="GO" id="GO:0005576">
    <property type="term" value="C:extracellular region"/>
    <property type="evidence" value="ECO:0007669"/>
    <property type="project" value="UniProtKB-SubCell"/>
</dbReference>
<evidence type="ECO:0000256" key="9">
    <source>
        <dbReference type="ARBA" id="ARBA00022729"/>
    </source>
</evidence>
<dbReference type="FunFam" id="2.10.25.10:FF:000122">
    <property type="entry name" value="Protein crumbs homolog 2"/>
    <property type="match status" value="1"/>
</dbReference>
<keyword evidence="5" id="KW-0964">Secreted</keyword>
<feature type="disulfide bond" evidence="16">
    <location>
        <begin position="1695"/>
        <end position="1704"/>
    </location>
</feature>
<dbReference type="OMA" id="FWPDCSR"/>
<dbReference type="Pfam" id="PF02494">
    <property type="entry name" value="HYR"/>
    <property type="match status" value="1"/>
</dbReference>
<evidence type="ECO:0000256" key="8">
    <source>
        <dbReference type="ARBA" id="ARBA00022692"/>
    </source>
</evidence>
<dbReference type="GO" id="GO:0009967">
    <property type="term" value="P:positive regulation of signal transduction"/>
    <property type="evidence" value="ECO:0007669"/>
    <property type="project" value="UniProtKB-ARBA"/>
</dbReference>
<dbReference type="PROSITE" id="PS00289">
    <property type="entry name" value="PTX_1"/>
    <property type="match status" value="1"/>
</dbReference>
<dbReference type="PROSITE" id="PS50026">
    <property type="entry name" value="EGF_3"/>
    <property type="match status" value="14"/>
</dbReference>
<evidence type="ECO:0000256" key="11">
    <source>
        <dbReference type="ARBA" id="ARBA00022782"/>
    </source>
</evidence>
<dbReference type="FunFam" id="2.10.25.10:FF:000321">
    <property type="entry name" value="Protein delta homolog 1"/>
    <property type="match status" value="1"/>
</dbReference>
<feature type="domain" description="EGF-like" evidence="22">
    <location>
        <begin position="1707"/>
        <end position="1743"/>
    </location>
</feature>
<evidence type="ECO:0000256" key="18">
    <source>
        <dbReference type="PROSITE-ProRule" id="PRU00325"/>
    </source>
</evidence>
<dbReference type="InterPro" id="IPR009030">
    <property type="entry name" value="Growth_fac_rcpt_cys_sf"/>
</dbReference>
<dbReference type="SUPFAM" id="SSF53300">
    <property type="entry name" value="vWA-like"/>
    <property type="match status" value="1"/>
</dbReference>
<evidence type="ECO:0000256" key="15">
    <source>
        <dbReference type="ARBA" id="ARBA00023180"/>
    </source>
</evidence>
<feature type="domain" description="EGF-like" evidence="22">
    <location>
        <begin position="1310"/>
        <end position="1346"/>
    </location>
</feature>
<keyword evidence="18" id="KW-0862">Zinc</keyword>
<feature type="domain" description="Pentraxin (PTX)" evidence="27">
    <location>
        <begin position="1462"/>
        <end position="1666"/>
    </location>
</feature>
<feature type="domain" description="EGF-like" evidence="22">
    <location>
        <begin position="1668"/>
        <end position="1705"/>
    </location>
</feature>
<feature type="disulfide bond" evidence="17">
    <location>
        <begin position="702"/>
        <end position="745"/>
    </location>
</feature>
<dbReference type="PROSITE" id="PS00022">
    <property type="entry name" value="EGF_1"/>
    <property type="match status" value="12"/>
</dbReference>
<dbReference type="InterPro" id="IPR000742">
    <property type="entry name" value="EGF"/>
</dbReference>
<feature type="disulfide bond" evidence="16">
    <location>
        <begin position="1336"/>
        <end position="1345"/>
    </location>
</feature>
<dbReference type="FunFam" id="2.10.25.10:FF:000434">
    <property type="entry name" value="Predicted protein"/>
    <property type="match status" value="1"/>
</dbReference>
<feature type="disulfide bond" evidence="16">
    <location>
        <begin position="1411"/>
        <end position="1420"/>
    </location>
</feature>
<dbReference type="Pfam" id="PF00008">
    <property type="entry name" value="EGF"/>
    <property type="match status" value="10"/>
</dbReference>
<dbReference type="InterPro" id="IPR000152">
    <property type="entry name" value="EGF-type_Asp/Asn_hydroxyl_site"/>
</dbReference>
<dbReference type="GO" id="GO:0003002">
    <property type="term" value="P:regionalization"/>
    <property type="evidence" value="ECO:0007669"/>
    <property type="project" value="UniProtKB-ARBA"/>
</dbReference>
<feature type="domain" description="EGF-like" evidence="22">
    <location>
        <begin position="1272"/>
        <end position="1308"/>
    </location>
</feature>
<dbReference type="PROSITE" id="PS01187">
    <property type="entry name" value="EGF_CA"/>
    <property type="match status" value="4"/>
</dbReference>
<keyword evidence="28" id="KW-1185">Reference proteome</keyword>
<feature type="disulfide bond" evidence="16">
    <location>
        <begin position="1352"/>
        <end position="1362"/>
    </location>
</feature>
<dbReference type="PRINTS" id="PR00010">
    <property type="entry name" value="EGFBLOOD"/>
</dbReference>
<dbReference type="CDD" id="cd00054">
    <property type="entry name" value="EGF_CA"/>
    <property type="match status" value="9"/>
</dbReference>
<feature type="region of interest" description="Disordered" evidence="19">
    <location>
        <begin position="2242"/>
        <end position="2324"/>
    </location>
</feature>
<feature type="disulfide bond" evidence="16">
    <location>
        <begin position="1373"/>
        <end position="1382"/>
    </location>
</feature>